<feature type="region of interest" description="Disordered" evidence="1">
    <location>
        <begin position="115"/>
        <end position="136"/>
    </location>
</feature>
<dbReference type="InterPro" id="IPR055513">
    <property type="entry name" value="DUF7086"/>
</dbReference>
<feature type="compositionally biased region" description="Low complexity" evidence="1">
    <location>
        <begin position="14"/>
        <end position="24"/>
    </location>
</feature>
<dbReference type="PANTHER" id="PTHR34272">
    <property type="entry name" value="EXPRESSED PROTEIN"/>
    <property type="match status" value="1"/>
</dbReference>
<reference evidence="3 4" key="1">
    <citation type="submission" date="2023-01" db="EMBL/GenBank/DDBJ databases">
        <authorList>
            <person name="Kreplak J."/>
        </authorList>
    </citation>
    <scope>NUCLEOTIDE SEQUENCE [LARGE SCALE GENOMIC DNA]</scope>
</reference>
<accession>A0AAV0ZN41</accession>
<evidence type="ECO:0000256" key="1">
    <source>
        <dbReference type="SAM" id="MobiDB-lite"/>
    </source>
</evidence>
<dbReference type="EMBL" id="OX451737">
    <property type="protein sequence ID" value="CAI8599197.1"/>
    <property type="molecule type" value="Genomic_DNA"/>
</dbReference>
<dbReference type="AlphaFoldDB" id="A0AAV0ZN41"/>
<feature type="region of interest" description="Disordered" evidence="1">
    <location>
        <begin position="1"/>
        <end position="67"/>
    </location>
</feature>
<gene>
    <name evidence="3" type="ORF">VFH_II163440</name>
</gene>
<feature type="domain" description="DUF7086" evidence="2">
    <location>
        <begin position="172"/>
        <end position="305"/>
    </location>
</feature>
<evidence type="ECO:0000313" key="4">
    <source>
        <dbReference type="Proteomes" id="UP001157006"/>
    </source>
</evidence>
<proteinExistence type="predicted"/>
<dbReference type="Proteomes" id="UP001157006">
    <property type="component" value="Chromosome 2"/>
</dbReference>
<dbReference type="Pfam" id="PF23324">
    <property type="entry name" value="DUF7086"/>
    <property type="match status" value="1"/>
</dbReference>
<organism evidence="3 4">
    <name type="scientific">Vicia faba</name>
    <name type="common">Broad bean</name>
    <name type="synonym">Faba vulgaris</name>
    <dbReference type="NCBI Taxonomy" id="3906"/>
    <lineage>
        <taxon>Eukaryota</taxon>
        <taxon>Viridiplantae</taxon>
        <taxon>Streptophyta</taxon>
        <taxon>Embryophyta</taxon>
        <taxon>Tracheophyta</taxon>
        <taxon>Spermatophyta</taxon>
        <taxon>Magnoliopsida</taxon>
        <taxon>eudicotyledons</taxon>
        <taxon>Gunneridae</taxon>
        <taxon>Pentapetalae</taxon>
        <taxon>rosids</taxon>
        <taxon>fabids</taxon>
        <taxon>Fabales</taxon>
        <taxon>Fabaceae</taxon>
        <taxon>Papilionoideae</taxon>
        <taxon>50 kb inversion clade</taxon>
        <taxon>NPAAA clade</taxon>
        <taxon>Hologalegina</taxon>
        <taxon>IRL clade</taxon>
        <taxon>Fabeae</taxon>
        <taxon>Vicia</taxon>
    </lineage>
</organism>
<evidence type="ECO:0000259" key="2">
    <source>
        <dbReference type="Pfam" id="PF23324"/>
    </source>
</evidence>
<sequence>MSNSNQHESKESSETSSPPELQSSIHDPQHVPRSMSKELTPFQRMFSDPNLPPQPQQSLQDPIPKLTPFQRMFSKQIPPPQPTVQSRVPQLRPFHFQPIFSHPVPRPRPLIPPLQQPILYFPPRPSHPPPPSPPYQPPRVRARLNLPSEKSETIPIPFPWATNRRASIHSIHYLRQNGIVNITGDVQCKRCDAAFQMSFDVREKFPELWTYILENRQFMNDRAPPNVWMNPTLPDCVHCNQENCVKPIIAKKKKNINWLFLLLGQLLGCCNLAQLKYCCKHTNNHRTGAKDRVLYLTYLALCKQLDSTGPFNV</sequence>
<keyword evidence="4" id="KW-1185">Reference proteome</keyword>
<dbReference type="PANTHER" id="PTHR34272:SF1">
    <property type="entry name" value="EXPRESSED PROTEIN"/>
    <property type="match status" value="1"/>
</dbReference>
<evidence type="ECO:0000313" key="3">
    <source>
        <dbReference type="EMBL" id="CAI8599197.1"/>
    </source>
</evidence>
<name>A0AAV0ZN41_VICFA</name>
<protein>
    <recommendedName>
        <fullName evidence="2">DUF7086 domain-containing protein</fullName>
    </recommendedName>
</protein>